<protein>
    <submittedName>
        <fullName evidence="5">2-oxoglutarate oxidoreductase</fullName>
    </submittedName>
</protein>
<evidence type="ECO:0000313" key="6">
    <source>
        <dbReference type="Proteomes" id="UP000248863"/>
    </source>
</evidence>
<evidence type="ECO:0000259" key="3">
    <source>
        <dbReference type="Pfam" id="PF01558"/>
    </source>
</evidence>
<keyword evidence="1" id="KW-0560">Oxidoreductase</keyword>
<comment type="caution">
    <text evidence="5">The sequence shown here is derived from an EMBL/GenBank/DDBJ whole genome shotgun (WGS) entry which is preliminary data.</text>
</comment>
<name>A0A327KUS5_9BRAD</name>
<dbReference type="CDD" id="cd07034">
    <property type="entry name" value="TPP_PYR_PFOR_IOR-alpha_like"/>
    <property type="match status" value="1"/>
</dbReference>
<dbReference type="InterPro" id="IPR002869">
    <property type="entry name" value="Pyrv_flavodox_OxRed_cen"/>
</dbReference>
<evidence type="ECO:0000256" key="1">
    <source>
        <dbReference type="ARBA" id="ARBA00023002"/>
    </source>
</evidence>
<dbReference type="AlphaFoldDB" id="A0A327KUS5"/>
<dbReference type="Gene3D" id="3.40.50.920">
    <property type="match status" value="1"/>
</dbReference>
<feature type="region of interest" description="Disordered" evidence="2">
    <location>
        <begin position="1"/>
        <end position="25"/>
    </location>
</feature>
<dbReference type="EMBL" id="NPEU01000011">
    <property type="protein sequence ID" value="RAI41724.1"/>
    <property type="molecule type" value="Genomic_DNA"/>
</dbReference>
<dbReference type="RefSeq" id="WP_111355428.1">
    <property type="nucleotide sequence ID" value="NZ_NHSK01000048.1"/>
</dbReference>
<dbReference type="InterPro" id="IPR022367">
    <property type="entry name" value="2-oxoacid/accept_OxRdtase_asu"/>
</dbReference>
<dbReference type="InterPro" id="IPR002880">
    <property type="entry name" value="Pyrv_Fd/Flavodoxin_OxRdtase_N"/>
</dbReference>
<sequence>MSETLTSVREDVPADEPSPPRPVAAEPTVTTLDECVVEIISDSGEGAQRCGQSLGAIAARMGNGVWTVEIIPAEIQPPARSIAGASGNRIRLGSGRIANGGDGVDVVVAFNEQVLLGRVRAGELKPGCTIFLESMWRTHSDPRIAAAYRETYEELVDRGYLIVEIPFEALCKPVVPDARRGKNMFVLGLLCSLFSFDLKLAREQVRLTFRKKSDTVIRANLTLLEAGAAWAEDNLDVKYRIPAQRATVPQIVVNGNTALALGVLASGMEICAMYPITPATSASHYLSEVFERVGGIVHQAEDEIAACTFAIGASYAGKCAVTITSGPGYSLKQEAIGLAVMAEIPLVVINVQRGGPSTGQPTKGEQGDLLTAIYGSHGDAPKVVMAASTIEDCFYSVITARKIAEAFNMVVVVLSDSNLATSQQPFPRPKFDEAWLAAPIDQSPVPFGTKPYDWNPDTGLFRRVIPGQPNGMYTVTGLAHDRDSRVAYDPVINQESIRARSLKLAALQKTLKPPPVFGDRTGDLLIVGWGSTRGAIEEAVTRARAEGLKVSSTNLHFLQPLQPGVKEIMQGFKNVLCVEANWCDRPEDKLIDENNRRFSALAMMLRSRFLVDIDCWGEVMGQPIKPGTIHELIRARLA</sequence>
<dbReference type="NCBIfam" id="TIGR03710">
    <property type="entry name" value="OAFO_sf"/>
    <property type="match status" value="1"/>
</dbReference>
<dbReference type="Pfam" id="PF01558">
    <property type="entry name" value="POR"/>
    <property type="match status" value="1"/>
</dbReference>
<evidence type="ECO:0000313" key="5">
    <source>
        <dbReference type="EMBL" id="RAI41724.1"/>
    </source>
</evidence>
<organism evidence="5 6">
    <name type="scientific">Rhodoplanes elegans</name>
    <dbReference type="NCBI Taxonomy" id="29408"/>
    <lineage>
        <taxon>Bacteria</taxon>
        <taxon>Pseudomonadati</taxon>
        <taxon>Pseudomonadota</taxon>
        <taxon>Alphaproteobacteria</taxon>
        <taxon>Hyphomicrobiales</taxon>
        <taxon>Nitrobacteraceae</taxon>
        <taxon>Rhodoplanes</taxon>
    </lineage>
</organism>
<proteinExistence type="predicted"/>
<dbReference type="SUPFAM" id="SSF52922">
    <property type="entry name" value="TK C-terminal domain-like"/>
    <property type="match status" value="1"/>
</dbReference>
<feature type="domain" description="Pyruvate/ketoisovalerate oxidoreductase catalytic" evidence="3">
    <location>
        <begin position="44"/>
        <end position="228"/>
    </location>
</feature>
<dbReference type="SUPFAM" id="SSF53323">
    <property type="entry name" value="Pyruvate-ferredoxin oxidoreductase, PFOR, domain III"/>
    <property type="match status" value="1"/>
</dbReference>
<dbReference type="FunFam" id="3.40.50.970:FF:000022">
    <property type="entry name" value="2-oxoglutarate ferredoxin oxidoreductase alpha subunit"/>
    <property type="match status" value="1"/>
</dbReference>
<reference evidence="5 6" key="1">
    <citation type="submission" date="2017-07" db="EMBL/GenBank/DDBJ databases">
        <title>Draft Genome Sequences of Select Purple Nonsulfur Bacteria.</title>
        <authorList>
            <person name="Lasarre B."/>
            <person name="Mckinlay J.B."/>
        </authorList>
    </citation>
    <scope>NUCLEOTIDE SEQUENCE [LARGE SCALE GENOMIC DNA]</scope>
    <source>
        <strain evidence="5 6">DSM 11907</strain>
    </source>
</reference>
<keyword evidence="6" id="KW-1185">Reference proteome</keyword>
<dbReference type="Gene3D" id="3.40.920.10">
    <property type="entry name" value="Pyruvate-ferredoxin oxidoreductase, PFOR, domain III"/>
    <property type="match status" value="1"/>
</dbReference>
<dbReference type="SUPFAM" id="SSF52518">
    <property type="entry name" value="Thiamin diphosphate-binding fold (THDP-binding)"/>
    <property type="match status" value="1"/>
</dbReference>
<dbReference type="PANTHER" id="PTHR32154:SF20">
    <property type="entry name" value="2-OXOGLUTARATE OXIDOREDUCTASE SUBUNIT KORA"/>
    <property type="match status" value="1"/>
</dbReference>
<dbReference type="PANTHER" id="PTHR32154">
    <property type="entry name" value="PYRUVATE-FLAVODOXIN OXIDOREDUCTASE-RELATED"/>
    <property type="match status" value="1"/>
</dbReference>
<dbReference type="Gene3D" id="3.40.50.970">
    <property type="match status" value="1"/>
</dbReference>
<feature type="domain" description="Pyruvate flavodoxin/ferredoxin oxidoreductase pyrimidine binding" evidence="4">
    <location>
        <begin position="263"/>
        <end position="466"/>
    </location>
</feature>
<dbReference type="OrthoDB" id="9794954at2"/>
<gene>
    <name evidence="5" type="ORF">CH338_02335</name>
</gene>
<dbReference type="InterPro" id="IPR029061">
    <property type="entry name" value="THDP-binding"/>
</dbReference>
<dbReference type="InterPro" id="IPR009014">
    <property type="entry name" value="Transketo_C/PFOR_II"/>
</dbReference>
<dbReference type="InterPro" id="IPR019752">
    <property type="entry name" value="Pyrv/ketoisovalerate_OxRed_cat"/>
</dbReference>
<accession>A0A327KUS5</accession>
<dbReference type="GO" id="GO:0016903">
    <property type="term" value="F:oxidoreductase activity, acting on the aldehyde or oxo group of donors"/>
    <property type="evidence" value="ECO:0007669"/>
    <property type="project" value="InterPro"/>
</dbReference>
<dbReference type="Proteomes" id="UP000248863">
    <property type="component" value="Unassembled WGS sequence"/>
</dbReference>
<dbReference type="Pfam" id="PF01855">
    <property type="entry name" value="POR_N"/>
    <property type="match status" value="1"/>
</dbReference>
<dbReference type="InterPro" id="IPR050722">
    <property type="entry name" value="Pyruvate:ferred/Flavod_OxRd"/>
</dbReference>
<dbReference type="GO" id="GO:0006979">
    <property type="term" value="P:response to oxidative stress"/>
    <property type="evidence" value="ECO:0007669"/>
    <property type="project" value="TreeGrafter"/>
</dbReference>
<evidence type="ECO:0000259" key="4">
    <source>
        <dbReference type="Pfam" id="PF01855"/>
    </source>
</evidence>
<evidence type="ECO:0000256" key="2">
    <source>
        <dbReference type="SAM" id="MobiDB-lite"/>
    </source>
</evidence>